<name>A0ABR9QU21_9ACTN</name>
<dbReference type="InterPro" id="IPR051259">
    <property type="entry name" value="rRNA_Methyltransferase"/>
</dbReference>
<reference evidence="4 5" key="1">
    <citation type="submission" date="2020-10" db="EMBL/GenBank/DDBJ databases">
        <title>ChiBAC.</title>
        <authorList>
            <person name="Zenner C."/>
            <person name="Hitch T.C.A."/>
            <person name="Clavel T."/>
        </authorList>
    </citation>
    <scope>NUCLEOTIDE SEQUENCE [LARGE SCALE GENOMIC DNA]</scope>
    <source>
        <strain evidence="4 5">DSM 107455</strain>
    </source>
</reference>
<dbReference type="Pfam" id="PF00588">
    <property type="entry name" value="SpoU_methylase"/>
    <property type="match status" value="1"/>
</dbReference>
<dbReference type="PANTHER" id="PTHR43191:SF12">
    <property type="entry name" value="RRNA METHYLASE"/>
    <property type="match status" value="1"/>
</dbReference>
<comment type="caution">
    <text evidence="4">The sequence shown here is derived from an EMBL/GenBank/DDBJ whole genome shotgun (WGS) entry which is preliminary data.</text>
</comment>
<organism evidence="4 5">
    <name type="scientific">Thermophilibacter gallinarum</name>
    <dbReference type="NCBI Taxonomy" id="2779357"/>
    <lineage>
        <taxon>Bacteria</taxon>
        <taxon>Bacillati</taxon>
        <taxon>Actinomycetota</taxon>
        <taxon>Coriobacteriia</taxon>
        <taxon>Coriobacteriales</taxon>
        <taxon>Atopobiaceae</taxon>
        <taxon>Thermophilibacter</taxon>
    </lineage>
</organism>
<accession>A0ABR9QU21</accession>
<dbReference type="InterPro" id="IPR029064">
    <property type="entry name" value="Ribosomal_eL30-like_sf"/>
</dbReference>
<keyword evidence="5" id="KW-1185">Reference proteome</keyword>
<dbReference type="InterPro" id="IPR029028">
    <property type="entry name" value="Alpha/beta_knot_MTases"/>
</dbReference>
<dbReference type="CDD" id="cd18095">
    <property type="entry name" value="SpoU-like_rRNA-MTase"/>
    <property type="match status" value="1"/>
</dbReference>
<evidence type="ECO:0000256" key="2">
    <source>
        <dbReference type="ARBA" id="ARBA00022679"/>
    </source>
</evidence>
<dbReference type="RefSeq" id="WP_193530169.1">
    <property type="nucleotide sequence ID" value="NZ_JADCJZ010000003.1"/>
</dbReference>
<evidence type="ECO:0000313" key="4">
    <source>
        <dbReference type="EMBL" id="MBE5024571.1"/>
    </source>
</evidence>
<evidence type="ECO:0000313" key="5">
    <source>
        <dbReference type="Proteomes" id="UP001194273"/>
    </source>
</evidence>
<dbReference type="InterPro" id="IPR029026">
    <property type="entry name" value="tRNA_m1G_MTases_N"/>
</dbReference>
<dbReference type="SUPFAM" id="SSF75217">
    <property type="entry name" value="alpha/beta knot"/>
    <property type="match status" value="1"/>
</dbReference>
<keyword evidence="1 4" id="KW-0489">Methyltransferase</keyword>
<evidence type="ECO:0000256" key="1">
    <source>
        <dbReference type="ARBA" id="ARBA00022603"/>
    </source>
</evidence>
<dbReference type="GO" id="GO:0032259">
    <property type="term" value="P:methylation"/>
    <property type="evidence" value="ECO:0007669"/>
    <property type="project" value="UniProtKB-KW"/>
</dbReference>
<sequence>MARTVRLASIDDERLDVFSRLTNHQLRNRLDEKNAVFVAESRTVVEVALECGVEPLAFLVDERDLAASEDVLGRAGDDVPAYVLPHEQVARLTGFRLTRGLLCAMRRPELPSVADIAASAKSVVVLEDLVDVSNVGAVFRNAAALGADAVVVSPHCADPFSRRAVRVSMGCVLKLPWARAEEGQWPGGALDELACAGFSTFALALAPGSVPLGDVPPRAAGERRALLFGSEGYGLAPGTLARCDRSVVIPMAHGVDSLNVAASSAVALWQLLR</sequence>
<evidence type="ECO:0000259" key="3">
    <source>
        <dbReference type="Pfam" id="PF00588"/>
    </source>
</evidence>
<dbReference type="InterPro" id="IPR001537">
    <property type="entry name" value="SpoU_MeTrfase"/>
</dbReference>
<feature type="domain" description="tRNA/rRNA methyltransferase SpoU type" evidence="3">
    <location>
        <begin position="123"/>
        <end position="269"/>
    </location>
</feature>
<protein>
    <submittedName>
        <fullName evidence="4">RNA methyltransferase</fullName>
    </submittedName>
</protein>
<dbReference type="PANTHER" id="PTHR43191">
    <property type="entry name" value="RRNA METHYLTRANSFERASE 3"/>
    <property type="match status" value="1"/>
</dbReference>
<dbReference type="Proteomes" id="UP001194273">
    <property type="component" value="Unassembled WGS sequence"/>
</dbReference>
<dbReference type="GO" id="GO:0008168">
    <property type="term" value="F:methyltransferase activity"/>
    <property type="evidence" value="ECO:0007669"/>
    <property type="project" value="UniProtKB-KW"/>
</dbReference>
<dbReference type="EMBL" id="JADCJZ010000003">
    <property type="protein sequence ID" value="MBE5024571.1"/>
    <property type="molecule type" value="Genomic_DNA"/>
</dbReference>
<proteinExistence type="predicted"/>
<dbReference type="Gene3D" id="3.40.1280.10">
    <property type="match status" value="1"/>
</dbReference>
<keyword evidence="2" id="KW-0808">Transferase</keyword>
<gene>
    <name evidence="4" type="ORF">INF26_06870</name>
</gene>
<dbReference type="SUPFAM" id="SSF55315">
    <property type="entry name" value="L30e-like"/>
    <property type="match status" value="1"/>
</dbReference>